<gene>
    <name evidence="2" type="ORF">RRG08_011651</name>
</gene>
<sequence>MDRSLDAKMSSLSVCARRTTAWGYRNTKSAKPRIVSRNPLELATSCPDTREADNQPGNSGQPSAVFIVISPSLGLRDVTLSCFRVHIQPRKKFLGRPLAPLLCRRSPLIGRMRPADERDVTRKAEL</sequence>
<keyword evidence="3" id="KW-1185">Reference proteome</keyword>
<comment type="caution">
    <text evidence="2">The sequence shown here is derived from an EMBL/GenBank/DDBJ whole genome shotgun (WGS) entry which is preliminary data.</text>
</comment>
<evidence type="ECO:0000313" key="2">
    <source>
        <dbReference type="EMBL" id="KAK3748569.1"/>
    </source>
</evidence>
<evidence type="ECO:0000313" key="3">
    <source>
        <dbReference type="Proteomes" id="UP001283361"/>
    </source>
</evidence>
<proteinExistence type="predicted"/>
<name>A0AAE0YL75_9GAST</name>
<dbReference type="Proteomes" id="UP001283361">
    <property type="component" value="Unassembled WGS sequence"/>
</dbReference>
<feature type="region of interest" description="Disordered" evidence="1">
    <location>
        <begin position="36"/>
        <end position="63"/>
    </location>
</feature>
<organism evidence="2 3">
    <name type="scientific">Elysia crispata</name>
    <name type="common">lettuce slug</name>
    <dbReference type="NCBI Taxonomy" id="231223"/>
    <lineage>
        <taxon>Eukaryota</taxon>
        <taxon>Metazoa</taxon>
        <taxon>Spiralia</taxon>
        <taxon>Lophotrochozoa</taxon>
        <taxon>Mollusca</taxon>
        <taxon>Gastropoda</taxon>
        <taxon>Heterobranchia</taxon>
        <taxon>Euthyneura</taxon>
        <taxon>Panpulmonata</taxon>
        <taxon>Sacoglossa</taxon>
        <taxon>Placobranchoidea</taxon>
        <taxon>Plakobranchidae</taxon>
        <taxon>Elysia</taxon>
    </lineage>
</organism>
<evidence type="ECO:0000256" key="1">
    <source>
        <dbReference type="SAM" id="MobiDB-lite"/>
    </source>
</evidence>
<reference evidence="2" key="1">
    <citation type="journal article" date="2023" name="G3 (Bethesda)">
        <title>A reference genome for the long-term kleptoplast-retaining sea slug Elysia crispata morphotype clarki.</title>
        <authorList>
            <person name="Eastman K.E."/>
            <person name="Pendleton A.L."/>
            <person name="Shaikh M.A."/>
            <person name="Suttiyut T."/>
            <person name="Ogas R."/>
            <person name="Tomko P."/>
            <person name="Gavelis G."/>
            <person name="Widhalm J.R."/>
            <person name="Wisecaver J.H."/>
        </authorList>
    </citation>
    <scope>NUCLEOTIDE SEQUENCE</scope>
    <source>
        <strain evidence="2">ECLA1</strain>
    </source>
</reference>
<dbReference type="EMBL" id="JAWDGP010006009">
    <property type="protein sequence ID" value="KAK3748569.1"/>
    <property type="molecule type" value="Genomic_DNA"/>
</dbReference>
<protein>
    <submittedName>
        <fullName evidence="2">Uncharacterized protein</fullName>
    </submittedName>
</protein>
<dbReference type="AlphaFoldDB" id="A0AAE0YL75"/>
<accession>A0AAE0YL75</accession>